<comment type="caution">
    <text evidence="1">The sequence shown here is derived from an EMBL/GenBank/DDBJ whole genome shotgun (WGS) entry which is preliminary data.</text>
</comment>
<proteinExistence type="predicted"/>
<reference evidence="1" key="1">
    <citation type="submission" date="2023-01" db="EMBL/GenBank/DDBJ databases">
        <title>Genome sequencing of Photorhabdus bodei 09-20.</title>
        <authorList>
            <person name="Kalindamar S."/>
            <person name="Kumru S."/>
        </authorList>
    </citation>
    <scope>NUCLEOTIDE SEQUENCE</scope>
    <source>
        <strain evidence="1">09-20</strain>
    </source>
</reference>
<name>A0AAW6BQI3_9GAMM</name>
<protein>
    <submittedName>
        <fullName evidence="1">Uncharacterized protein</fullName>
    </submittedName>
</protein>
<dbReference type="RefSeq" id="WP_036776318.1">
    <property type="nucleotide sequence ID" value="NZ_JAQMFO010000031.1"/>
</dbReference>
<organism evidence="1 2">
    <name type="scientific">Photorhabdus bodei</name>
    <dbReference type="NCBI Taxonomy" id="2029681"/>
    <lineage>
        <taxon>Bacteria</taxon>
        <taxon>Pseudomonadati</taxon>
        <taxon>Pseudomonadota</taxon>
        <taxon>Gammaproteobacteria</taxon>
        <taxon>Enterobacterales</taxon>
        <taxon>Morganellaceae</taxon>
        <taxon>Photorhabdus</taxon>
    </lineage>
</organism>
<accession>A0AAW6BQI3</accession>
<dbReference type="AlphaFoldDB" id="A0AAW6BQI3"/>
<dbReference type="EMBL" id="JAQMFO010000031">
    <property type="protein sequence ID" value="MDB6373872.1"/>
    <property type="molecule type" value="Genomic_DNA"/>
</dbReference>
<evidence type="ECO:0000313" key="1">
    <source>
        <dbReference type="EMBL" id="MDB6373872.1"/>
    </source>
</evidence>
<sequence length="75" mass="8631">MEAGEKISVRWIALMDSINLPEIFYDTYYDCEVEIKGFYANSDYVKANFESGLFQWNIESIAQTSLLLAKNPLIV</sequence>
<gene>
    <name evidence="1" type="ORF">PH362_18545</name>
</gene>
<evidence type="ECO:0000313" key="2">
    <source>
        <dbReference type="Proteomes" id="UP001212996"/>
    </source>
</evidence>
<dbReference type="Proteomes" id="UP001212996">
    <property type="component" value="Unassembled WGS sequence"/>
</dbReference>